<dbReference type="Pfam" id="PF00450">
    <property type="entry name" value="Peptidase_S10"/>
    <property type="match status" value="1"/>
</dbReference>
<protein>
    <recommendedName>
        <fullName evidence="7">Carboxypeptidase</fullName>
        <ecNumber evidence="7">3.4.16.-</ecNumber>
    </recommendedName>
</protein>
<evidence type="ECO:0000256" key="1">
    <source>
        <dbReference type="ARBA" id="ARBA00009431"/>
    </source>
</evidence>
<keyword evidence="4 7" id="KW-0732">Signal</keyword>
<dbReference type="EC" id="3.4.16.-" evidence="7"/>
<dbReference type="EMBL" id="JAVRBK010000007">
    <property type="protein sequence ID" value="KAK5641163.1"/>
    <property type="molecule type" value="Genomic_DNA"/>
</dbReference>
<dbReference type="InterPro" id="IPR029058">
    <property type="entry name" value="AB_hydrolase_fold"/>
</dbReference>
<dbReference type="InterPro" id="IPR018202">
    <property type="entry name" value="Ser_caboxypep_ser_AS"/>
</dbReference>
<dbReference type="PANTHER" id="PTHR11802">
    <property type="entry name" value="SERINE PROTEASE FAMILY S10 SERINE CARBOXYPEPTIDASE"/>
    <property type="match status" value="1"/>
</dbReference>
<evidence type="ECO:0000256" key="5">
    <source>
        <dbReference type="ARBA" id="ARBA00022801"/>
    </source>
</evidence>
<evidence type="ECO:0000313" key="9">
    <source>
        <dbReference type="Proteomes" id="UP001329430"/>
    </source>
</evidence>
<evidence type="ECO:0000313" key="8">
    <source>
        <dbReference type="EMBL" id="KAK5641163.1"/>
    </source>
</evidence>
<comment type="similarity">
    <text evidence="1 7">Belongs to the peptidase S10 family.</text>
</comment>
<dbReference type="PRINTS" id="PR00724">
    <property type="entry name" value="CRBOXYPTASEC"/>
</dbReference>
<gene>
    <name evidence="8" type="ORF">RI129_009710</name>
</gene>
<organism evidence="8 9">
    <name type="scientific">Pyrocoelia pectoralis</name>
    <dbReference type="NCBI Taxonomy" id="417401"/>
    <lineage>
        <taxon>Eukaryota</taxon>
        <taxon>Metazoa</taxon>
        <taxon>Ecdysozoa</taxon>
        <taxon>Arthropoda</taxon>
        <taxon>Hexapoda</taxon>
        <taxon>Insecta</taxon>
        <taxon>Pterygota</taxon>
        <taxon>Neoptera</taxon>
        <taxon>Endopterygota</taxon>
        <taxon>Coleoptera</taxon>
        <taxon>Polyphaga</taxon>
        <taxon>Elateriformia</taxon>
        <taxon>Elateroidea</taxon>
        <taxon>Lampyridae</taxon>
        <taxon>Lampyrinae</taxon>
        <taxon>Pyrocoelia</taxon>
    </lineage>
</organism>
<keyword evidence="6" id="KW-0325">Glycoprotein</keyword>
<dbReference type="GO" id="GO:0004185">
    <property type="term" value="F:serine-type carboxypeptidase activity"/>
    <property type="evidence" value="ECO:0007669"/>
    <property type="project" value="UniProtKB-UniRule"/>
</dbReference>
<dbReference type="InterPro" id="IPR001563">
    <property type="entry name" value="Peptidase_S10"/>
</dbReference>
<dbReference type="Proteomes" id="UP001329430">
    <property type="component" value="Chromosome 7"/>
</dbReference>
<evidence type="ECO:0000256" key="4">
    <source>
        <dbReference type="ARBA" id="ARBA00022729"/>
    </source>
</evidence>
<evidence type="ECO:0000256" key="7">
    <source>
        <dbReference type="RuleBase" id="RU361156"/>
    </source>
</evidence>
<dbReference type="PROSITE" id="PS00131">
    <property type="entry name" value="CARBOXYPEPT_SER_SER"/>
    <property type="match status" value="1"/>
</dbReference>
<dbReference type="SUPFAM" id="SSF53474">
    <property type="entry name" value="alpha/beta-Hydrolases"/>
    <property type="match status" value="1"/>
</dbReference>
<feature type="chain" id="PRO_5042667240" description="Carboxypeptidase" evidence="7">
    <location>
        <begin position="21"/>
        <end position="423"/>
    </location>
</feature>
<feature type="signal peptide" evidence="7">
    <location>
        <begin position="1"/>
        <end position="20"/>
    </location>
</feature>
<sequence length="423" mass="47843">MIKNLCVAIALLINYVKCQSQPLILTNLLNSGNYQDAQTQSRVTLPEFPNIESYSGYFKVSNNSNLFFWFFKSENNFETDPVILNIQGGPGLSSLVSLYLEIGPFNITPSGNVVESLHSWTKMASVIFIDNPVNTGFSFGDVLPTNLNEIMQGLHEGVKQFFKLFPQLRTNKFYIMGESYAGKYVPRLGKMIHQANSPNSSENINIRGIAVGNGMTDTLHQGKYCDFFYHTGLCDNFFEKLQAGQYDGIAFAYILNNFLEDNGYSNMYNFMEQYGPNVPLEEHLITYLGGDSIKSALHVGSTPFLIYNGNIGPGLTDYFQPIPQDMEYLLRVVDVLIYNGQNDVVIPYVGTVNYLRNLNFDGRIIYRYADRTVWRMNGDIVGYVTKAKRLTEVLIRNAGHMSPMDQPLVAYTMMEKFINNATF</sequence>
<keyword evidence="5 7" id="KW-0378">Hydrolase</keyword>
<reference evidence="8 9" key="1">
    <citation type="journal article" date="2024" name="Insects">
        <title>An Improved Chromosome-Level Genome Assembly of the Firefly Pyrocoelia pectoralis.</title>
        <authorList>
            <person name="Fu X."/>
            <person name="Meyer-Rochow V.B."/>
            <person name="Ballantyne L."/>
            <person name="Zhu X."/>
        </authorList>
    </citation>
    <scope>NUCLEOTIDE SEQUENCE [LARGE SCALE GENOMIC DNA]</scope>
    <source>
        <strain evidence="8">XCY_ONT2</strain>
    </source>
</reference>
<evidence type="ECO:0000256" key="6">
    <source>
        <dbReference type="ARBA" id="ARBA00023180"/>
    </source>
</evidence>
<dbReference type="AlphaFoldDB" id="A0AAN7V8Y0"/>
<accession>A0AAN7V8Y0</accession>
<name>A0AAN7V8Y0_9COLE</name>
<dbReference type="PANTHER" id="PTHR11802:SF472">
    <property type="entry name" value="SERINE CARBOXYPEPTIDASE CPVL-RELATED"/>
    <property type="match status" value="1"/>
</dbReference>
<comment type="caution">
    <text evidence="8">The sequence shown here is derived from an EMBL/GenBank/DDBJ whole genome shotgun (WGS) entry which is preliminary data.</text>
</comment>
<dbReference type="GO" id="GO:0006508">
    <property type="term" value="P:proteolysis"/>
    <property type="evidence" value="ECO:0007669"/>
    <property type="project" value="UniProtKB-KW"/>
</dbReference>
<evidence type="ECO:0000256" key="2">
    <source>
        <dbReference type="ARBA" id="ARBA00022645"/>
    </source>
</evidence>
<keyword evidence="3 7" id="KW-0645">Protease</keyword>
<evidence type="ECO:0000256" key="3">
    <source>
        <dbReference type="ARBA" id="ARBA00022670"/>
    </source>
</evidence>
<keyword evidence="9" id="KW-1185">Reference proteome</keyword>
<proteinExistence type="inferred from homology"/>
<keyword evidence="2 7" id="KW-0121">Carboxypeptidase</keyword>
<dbReference type="Gene3D" id="3.40.50.1820">
    <property type="entry name" value="alpha/beta hydrolase"/>
    <property type="match status" value="1"/>
</dbReference>